<protein>
    <recommendedName>
        <fullName evidence="2">DH domain-containing protein</fullName>
    </recommendedName>
</protein>
<feature type="compositionally biased region" description="Polar residues" evidence="1">
    <location>
        <begin position="1159"/>
        <end position="1170"/>
    </location>
</feature>
<dbReference type="Gene3D" id="1.20.900.10">
    <property type="entry name" value="Dbl homology (DH) domain"/>
    <property type="match status" value="1"/>
</dbReference>
<sequence>MPLARTNTARTKSRSPAPPSNSRALSNPRAFLPPSHYAAAAGVTYSPRSPTHSEDNHSYDLNYSRGLRNDSIDSREPYGPSFIPVTYASEVESTDSSFDSKPTSGVRFSSLDKEKQSLSSKPSIRAKRHSVITGLPQLETHLLPSLRDTIDRMTRSPTTRAGSSSSPRNGSHLELRSSSNSAWSSRPPSPSDASPTSHFDDSATTPENTSSRAYHSENPENPPYDIPSGSATPVEALTPRTNLPMMKSALKSALRPPTPKLFSRTPPSTEDSPLSIGGVTLKSVRSILRRKTSTSSAAAVPTPVSGSSQKMTSKSSKALVPPIVTSTRSRSRADPGTSTASERRSSPEGRIAATQSTEKETQEIHHSPYTMSIPRLQGKTPKGAWSQTSLTDESDLEYRYEMEGRDRRKLVVANAEVVPSSSESEAERRGRTRGQRLEREYRSPLKPLRDGTALVGLGFDFDDENTRKNRAGTAREVTNIRNQDSPRSTSRTWAPDSRSLPTRSNRPAGFRSPHESKPTRSPAPSSRPMDELDAEHRRRRAALLGIVSRLDLGAPSTYISGETEESEYCGEDGFAISGSGDFVAETHEHYSPPSPRRAGKDQDEDYTEEDYEQAQEVQQSVRFRTERPRSSSCMPTFVLSTDDNENPSSYSAHRCQRHAESRIPSPHVDMGRKSHSRSPIVRQKDAHALPNAPRRHSGNRPPSLHTRSNILEDRNPTTKRPSSSENRESFQRRRASSNVDPSGSYPAAARERQAYGIPSSDSVEVYQRTNRLERSLPHAESDLSSVSSVYWDEECDSSELSVGAETLFRKLSGGPAKEAEWRSHQGMEKSPRLNTVSRAPNPSIGYEDQVIDKSWQQRATSPSRQGNRPRPPRPPSKSPDPQDPQLSDLEQKRQDLIVEICQTEETFVRRLQVFVRLFILPLRVQDSKTWISGVPSEVARLFDWLEDIVVLHRQLLSSLKTARSSQYPLVERIAESMRTFIPRLEVYQPYLVKLVDVTGLINQLVQDENNDFGEFVEMQEGAPECDGWSIERFLVEPVNRLAKLPEFFSRLLELTAKSHPDYLSTLSLLHSADMVIRVMTEVKAREDEYELIKKFSTCVQGLPSSVQLATRERRLLQQGTLLLVDVDDKKSESRPNTPELSNIARYFPQGAKRDDVRAVNQTSRLANTMDDTQRKRSESESASSSSAGMSYRSYGSSSSGASSNAPSTPSSTGFSSSRIPMPDRRTDKARHPSSKVTSSARPDPRTTARHPSRGTLIQAFVFSDLVLFAIPASSSSRTPGEPDSEQWTLLKHIGIVRILGIQNSAPVDKTIYESGSITMDVLPVDVNKLEHVTPVDDDGSVIILHLAVPRQDISPHSLPRSGRPSPAVDDLLETRQSWISAFQRCFRFTLCSISGPSSARNQDPQQFDLEKDTHKTIFSLLASGLPLPKSPSGQVAALREGERADARNLEREERGWWSLRFQQVFRELQRQDITLSLN</sequence>
<feature type="compositionally biased region" description="Polar residues" evidence="1">
    <location>
        <begin position="202"/>
        <end position="213"/>
    </location>
</feature>
<dbReference type="PROSITE" id="PS50010">
    <property type="entry name" value="DH_2"/>
    <property type="match status" value="1"/>
</dbReference>
<feature type="compositionally biased region" description="Basic and acidic residues" evidence="1">
    <location>
        <begin position="357"/>
        <end position="366"/>
    </location>
</feature>
<accession>A0A369JND4</accession>
<feature type="compositionally biased region" description="Pro residues" evidence="1">
    <location>
        <begin position="872"/>
        <end position="882"/>
    </location>
</feature>
<dbReference type="OrthoDB" id="1716625at2759"/>
<feature type="compositionally biased region" description="Low complexity" evidence="1">
    <location>
        <begin position="177"/>
        <end position="197"/>
    </location>
</feature>
<feature type="domain" description="DH" evidence="2">
    <location>
        <begin position="892"/>
        <end position="1082"/>
    </location>
</feature>
<feature type="region of interest" description="Disordered" evidence="1">
    <location>
        <begin position="289"/>
        <end position="390"/>
    </location>
</feature>
<gene>
    <name evidence="3" type="ORF">Hypma_010962</name>
</gene>
<feature type="compositionally biased region" description="Basic and acidic residues" evidence="1">
    <location>
        <begin position="425"/>
        <end position="449"/>
    </location>
</feature>
<dbReference type="STRING" id="39966.A0A369JND4"/>
<dbReference type="SMART" id="SM00325">
    <property type="entry name" value="RhoGEF"/>
    <property type="match status" value="1"/>
</dbReference>
<feature type="compositionally biased region" description="Polar residues" evidence="1">
    <location>
        <begin position="155"/>
        <end position="169"/>
    </location>
</feature>
<feature type="compositionally biased region" description="Polar residues" evidence="1">
    <location>
        <begin position="479"/>
        <end position="492"/>
    </location>
</feature>
<dbReference type="CDD" id="cd00160">
    <property type="entry name" value="RhoGEF"/>
    <property type="match status" value="1"/>
</dbReference>
<keyword evidence="4" id="KW-1185">Reference proteome</keyword>
<evidence type="ECO:0000259" key="2">
    <source>
        <dbReference type="PROSITE" id="PS50010"/>
    </source>
</evidence>
<dbReference type="InterPro" id="IPR035899">
    <property type="entry name" value="DBL_dom_sf"/>
</dbReference>
<dbReference type="InterPro" id="IPR000219">
    <property type="entry name" value="DH_dom"/>
</dbReference>
<feature type="region of interest" description="Disordered" evidence="1">
    <location>
        <begin position="154"/>
        <end position="276"/>
    </location>
</feature>
<feature type="compositionally biased region" description="Basic and acidic residues" evidence="1">
    <location>
        <begin position="67"/>
        <end position="76"/>
    </location>
</feature>
<dbReference type="Pfam" id="PF00621">
    <property type="entry name" value="RhoGEF"/>
    <property type="match status" value="1"/>
</dbReference>
<feature type="compositionally biased region" description="Polar residues" evidence="1">
    <location>
        <begin position="630"/>
        <end position="651"/>
    </location>
</feature>
<feature type="region of interest" description="Disordered" evidence="1">
    <location>
        <begin position="415"/>
        <end position="534"/>
    </location>
</feature>
<evidence type="ECO:0000313" key="3">
    <source>
        <dbReference type="EMBL" id="RDB22057.1"/>
    </source>
</evidence>
<dbReference type="PANTHER" id="PTHR12673:SF159">
    <property type="entry name" value="LD03170P"/>
    <property type="match status" value="1"/>
</dbReference>
<feature type="compositionally biased region" description="Low complexity" evidence="1">
    <location>
        <begin position="305"/>
        <end position="317"/>
    </location>
</feature>
<name>A0A369JND4_HYPMA</name>
<dbReference type="PANTHER" id="PTHR12673">
    <property type="entry name" value="FACIOGENITAL DYSPLASIA PROTEIN"/>
    <property type="match status" value="1"/>
</dbReference>
<feature type="compositionally biased region" description="Low complexity" evidence="1">
    <location>
        <begin position="1180"/>
        <end position="1217"/>
    </location>
</feature>
<feature type="region of interest" description="Disordered" evidence="1">
    <location>
        <begin position="585"/>
        <end position="762"/>
    </location>
</feature>
<proteinExistence type="predicted"/>
<feature type="region of interest" description="Disordered" evidence="1">
    <location>
        <begin position="90"/>
        <end position="132"/>
    </location>
</feature>
<feature type="region of interest" description="Disordered" evidence="1">
    <location>
        <begin position="1"/>
        <end position="78"/>
    </location>
</feature>
<dbReference type="Proteomes" id="UP000076154">
    <property type="component" value="Unassembled WGS sequence"/>
</dbReference>
<evidence type="ECO:0000313" key="4">
    <source>
        <dbReference type="Proteomes" id="UP000076154"/>
    </source>
</evidence>
<feature type="compositionally biased region" description="Polar residues" evidence="1">
    <location>
        <begin position="94"/>
        <end position="107"/>
    </location>
</feature>
<feature type="region of interest" description="Disordered" evidence="1">
    <location>
        <begin position="1127"/>
        <end position="1252"/>
    </location>
</feature>
<feature type="region of interest" description="Disordered" evidence="1">
    <location>
        <begin position="813"/>
        <end position="886"/>
    </location>
</feature>
<dbReference type="GO" id="GO:0005085">
    <property type="term" value="F:guanyl-nucleotide exchange factor activity"/>
    <property type="evidence" value="ECO:0007669"/>
    <property type="project" value="InterPro"/>
</dbReference>
<evidence type="ECO:0000256" key="1">
    <source>
        <dbReference type="SAM" id="MobiDB-lite"/>
    </source>
</evidence>
<dbReference type="EMBL" id="LUEZ02000053">
    <property type="protein sequence ID" value="RDB22057.1"/>
    <property type="molecule type" value="Genomic_DNA"/>
</dbReference>
<dbReference type="InParanoid" id="A0A369JND4"/>
<organism evidence="3 4">
    <name type="scientific">Hypsizygus marmoreus</name>
    <name type="common">White beech mushroom</name>
    <name type="synonym">Agaricus marmoreus</name>
    <dbReference type="NCBI Taxonomy" id="39966"/>
    <lineage>
        <taxon>Eukaryota</taxon>
        <taxon>Fungi</taxon>
        <taxon>Dikarya</taxon>
        <taxon>Basidiomycota</taxon>
        <taxon>Agaricomycotina</taxon>
        <taxon>Agaricomycetes</taxon>
        <taxon>Agaricomycetidae</taxon>
        <taxon>Agaricales</taxon>
        <taxon>Tricholomatineae</taxon>
        <taxon>Lyophyllaceae</taxon>
        <taxon>Hypsizygus</taxon>
    </lineage>
</organism>
<dbReference type="SUPFAM" id="SSF48065">
    <property type="entry name" value="DBL homology domain (DH-domain)"/>
    <property type="match status" value="1"/>
</dbReference>
<comment type="caution">
    <text evidence="3">The sequence shown here is derived from an EMBL/GenBank/DDBJ whole genome shotgun (WGS) entry which is preliminary data.</text>
</comment>
<reference evidence="3" key="1">
    <citation type="submission" date="2018-04" db="EMBL/GenBank/DDBJ databases">
        <title>Whole genome sequencing of Hypsizygus marmoreus.</title>
        <authorList>
            <person name="Choi I.-G."/>
            <person name="Min B."/>
            <person name="Kim J.-G."/>
            <person name="Kim S."/>
            <person name="Oh Y.-L."/>
            <person name="Kong W.-S."/>
            <person name="Park H."/>
            <person name="Jeong J."/>
            <person name="Song E.-S."/>
        </authorList>
    </citation>
    <scope>NUCLEOTIDE SEQUENCE [LARGE SCALE GENOMIC DNA]</scope>
    <source>
        <strain evidence="3">51987-8</strain>
    </source>
</reference>
<feature type="compositionally biased region" description="Basic and acidic residues" evidence="1">
    <location>
        <begin position="817"/>
        <end position="831"/>
    </location>
</feature>
<feature type="compositionally biased region" description="Polar residues" evidence="1">
    <location>
        <begin position="1"/>
        <end position="10"/>
    </location>
</feature>
<dbReference type="GO" id="GO:0005737">
    <property type="term" value="C:cytoplasm"/>
    <property type="evidence" value="ECO:0007669"/>
    <property type="project" value="TreeGrafter"/>
</dbReference>
<dbReference type="InterPro" id="IPR051092">
    <property type="entry name" value="FYVE_RhoGEF_PH"/>
</dbReference>
<feature type="compositionally biased region" description="Low complexity" evidence="1">
    <location>
        <begin position="20"/>
        <end position="29"/>
    </location>
</feature>
<feature type="compositionally biased region" description="Basic and acidic residues" evidence="1">
    <location>
        <begin position="1221"/>
        <end position="1230"/>
    </location>
</feature>
<feature type="compositionally biased region" description="Acidic residues" evidence="1">
    <location>
        <begin position="602"/>
        <end position="613"/>
    </location>
</feature>